<organism evidence="2 3">
    <name type="scientific">Listeria monocytogenes</name>
    <dbReference type="NCBI Taxonomy" id="1639"/>
    <lineage>
        <taxon>Bacteria</taxon>
        <taxon>Bacillati</taxon>
        <taxon>Bacillota</taxon>
        <taxon>Bacilli</taxon>
        <taxon>Bacillales</taxon>
        <taxon>Listeriaceae</taxon>
        <taxon>Listeria</taxon>
    </lineage>
</organism>
<reference evidence="2 3" key="1">
    <citation type="journal article" date="2018" name="BMC Genomics">
        <title>Genes significantly associated with lineage II food isolates of Listeria monocytogenes.</title>
        <authorList>
            <person name="Pirone-Davies C."/>
            <person name="Chen Y."/>
            <person name="Pightling A."/>
            <person name="Ryan G."/>
            <person name="Wang Y."/>
            <person name="Yao K."/>
            <person name="Hoffmann M."/>
            <person name="Allard M.W."/>
        </authorList>
    </citation>
    <scope>NUCLEOTIDE SEQUENCE [LARGE SCALE GENOMIC DNA]</scope>
    <source>
        <strain evidence="2 3">PNUSAL000190</strain>
    </source>
</reference>
<keyword evidence="1" id="KW-0812">Transmembrane</keyword>
<dbReference type="AlphaFoldDB" id="A0AB37N533"/>
<evidence type="ECO:0000256" key="1">
    <source>
        <dbReference type="SAM" id="Phobius"/>
    </source>
</evidence>
<dbReference type="Proteomes" id="UP000285054">
    <property type="component" value="Unassembled WGS sequence"/>
</dbReference>
<name>A0AB37N533_LISMN</name>
<sequence length="51" mass="5855">MFKTLSSFYFSMIFITVLLRAFGFLSLAEAEFILLLIISLVMVEDMNGSRK</sequence>
<feature type="transmembrane region" description="Helical" evidence="1">
    <location>
        <begin position="12"/>
        <end position="43"/>
    </location>
</feature>
<accession>A0AB37N533</accession>
<proteinExistence type="predicted"/>
<evidence type="ECO:0000313" key="2">
    <source>
        <dbReference type="EMBL" id="RJZ18917.1"/>
    </source>
</evidence>
<comment type="caution">
    <text evidence="2">The sequence shown here is derived from an EMBL/GenBank/DDBJ whole genome shotgun (WGS) entry which is preliminary data.</text>
</comment>
<dbReference type="RefSeq" id="WP_003731656.1">
    <property type="nucleotide sequence ID" value="NC_021838.1"/>
</dbReference>
<dbReference type="EMBL" id="QXKO01000010">
    <property type="protein sequence ID" value="RJZ18917.1"/>
    <property type="molecule type" value="Genomic_DNA"/>
</dbReference>
<protein>
    <submittedName>
        <fullName evidence="2">Uncharacterized protein</fullName>
    </submittedName>
</protein>
<keyword evidence="1" id="KW-1133">Transmembrane helix</keyword>
<gene>
    <name evidence="2" type="ORF">DYZ50_02895</name>
</gene>
<keyword evidence="1" id="KW-0472">Membrane</keyword>
<evidence type="ECO:0000313" key="3">
    <source>
        <dbReference type="Proteomes" id="UP000285054"/>
    </source>
</evidence>